<keyword evidence="7" id="KW-0963">Cytoplasm</keyword>
<feature type="binding site" evidence="7 10">
    <location>
        <position position="116"/>
    </location>
    <ligand>
        <name>Mg(2+)</name>
        <dbReference type="ChEBI" id="CHEBI:18420"/>
    </ligand>
</feature>
<dbReference type="GO" id="GO:0008168">
    <property type="term" value="F:methyltransferase activity"/>
    <property type="evidence" value="ECO:0007669"/>
    <property type="project" value="UniProtKB-KW"/>
</dbReference>
<dbReference type="FunFam" id="3.20.20.60:FF:000003">
    <property type="entry name" value="3-methyl-2-oxobutanoate hydroxymethyltransferase"/>
    <property type="match status" value="1"/>
</dbReference>
<comment type="subcellular location">
    <subcellularLocation>
        <location evidence="7">Cytoplasm</location>
    </subcellularLocation>
</comment>
<dbReference type="Proteomes" id="UP000273119">
    <property type="component" value="Unassembled WGS sequence"/>
</dbReference>
<comment type="function">
    <text evidence="6 7">Catalyzes the reversible reaction in which hydroxymethyl group from 5,10-methylenetetrahydrofolate is transferred onto alpha-ketoisovalerate to form ketopantoate.</text>
</comment>
<dbReference type="GO" id="GO:0032259">
    <property type="term" value="P:methylation"/>
    <property type="evidence" value="ECO:0007669"/>
    <property type="project" value="UniProtKB-KW"/>
</dbReference>
<comment type="similarity">
    <text evidence="2 7">Belongs to the PanB family.</text>
</comment>
<dbReference type="Gene3D" id="3.20.20.60">
    <property type="entry name" value="Phosphoenolpyruvate-binding domains"/>
    <property type="match status" value="1"/>
</dbReference>
<dbReference type="InterPro" id="IPR015813">
    <property type="entry name" value="Pyrv/PenolPyrv_kinase-like_dom"/>
</dbReference>
<feature type="active site" description="Proton acceptor" evidence="7 8">
    <location>
        <position position="182"/>
    </location>
</feature>
<keyword evidence="5 7" id="KW-0808">Transferase</keyword>
<evidence type="ECO:0000256" key="5">
    <source>
        <dbReference type="ARBA" id="ARBA00022679"/>
    </source>
</evidence>
<comment type="cofactor">
    <cofactor evidence="7 10">
        <name>Mg(2+)</name>
        <dbReference type="ChEBI" id="CHEBI:18420"/>
    </cofactor>
    <text evidence="7 10">Binds 1 Mg(2+) ion per subunit.</text>
</comment>
<dbReference type="GO" id="GO:0000287">
    <property type="term" value="F:magnesium ion binding"/>
    <property type="evidence" value="ECO:0007669"/>
    <property type="project" value="TreeGrafter"/>
</dbReference>
<evidence type="ECO:0000256" key="11">
    <source>
        <dbReference type="SAM" id="MobiDB-lite"/>
    </source>
</evidence>
<proteinExistence type="inferred from homology"/>
<evidence type="ECO:0000256" key="6">
    <source>
        <dbReference type="ARBA" id="ARBA00056497"/>
    </source>
</evidence>
<evidence type="ECO:0000256" key="3">
    <source>
        <dbReference type="ARBA" id="ARBA00011424"/>
    </source>
</evidence>
<evidence type="ECO:0000256" key="10">
    <source>
        <dbReference type="PIRSR" id="PIRSR000388-3"/>
    </source>
</evidence>
<feature type="binding site" evidence="7 9">
    <location>
        <begin position="46"/>
        <end position="47"/>
    </location>
    <ligand>
        <name>3-methyl-2-oxobutanoate</name>
        <dbReference type="ChEBI" id="CHEBI:11851"/>
    </ligand>
</feature>
<dbReference type="PIRSF" id="PIRSF000388">
    <property type="entry name" value="Pantoate_hydroxy_MeTrfase"/>
    <property type="match status" value="1"/>
</dbReference>
<sequence length="283" mass="30260">MRTSITALQRRKGAADAAPITMVTAYDYTSARLVDSSNVDAILVGDSLGMVMMGHESTLPVTLDEMIHHARAVRRGSERALLVVDVPFLSSTAEEPLVAAATRILAETGAQSVKVEGGAHRTATVRRLVESGIPVMGHLGFTPQSVNTLGTRVQAREESTARQLIADALALQAAGAWAVVLELVPSELAAEVTRRLDILTIGIGAGPECDGQVQVWHDMLGLYEEFVPKHTRRFRTLGQEVRGALNEYVAEVAAGTFPAEGNGSRMDPEVLARASQEPQESEA</sequence>
<protein>
    <recommendedName>
        <fullName evidence="7">3-methyl-2-oxobutanoate hydroxymethyltransferase</fullName>
        <ecNumber evidence="7">2.1.2.11</ecNumber>
    </recommendedName>
    <alternativeName>
        <fullName evidence="7">Ketopantoate hydroxymethyltransferase</fullName>
        <shortName evidence="7">KPHMT</shortName>
    </alternativeName>
</protein>
<feature type="binding site" evidence="7 9">
    <location>
        <position position="114"/>
    </location>
    <ligand>
        <name>3-methyl-2-oxobutanoate</name>
        <dbReference type="ChEBI" id="CHEBI:11851"/>
    </ligand>
</feature>
<dbReference type="EC" id="2.1.2.11" evidence="7"/>
<dbReference type="PANTHER" id="PTHR20881:SF0">
    <property type="entry name" value="3-METHYL-2-OXOBUTANOATE HYDROXYMETHYLTRANSFERASE"/>
    <property type="match status" value="1"/>
</dbReference>
<evidence type="ECO:0000256" key="2">
    <source>
        <dbReference type="ARBA" id="ARBA00008676"/>
    </source>
</evidence>
<evidence type="ECO:0000256" key="1">
    <source>
        <dbReference type="ARBA" id="ARBA00005033"/>
    </source>
</evidence>
<comment type="catalytic activity">
    <reaction evidence="7">
        <text>(6R)-5,10-methylene-5,6,7,8-tetrahydrofolate + 3-methyl-2-oxobutanoate + H2O = 2-dehydropantoate + (6S)-5,6,7,8-tetrahydrofolate</text>
        <dbReference type="Rhea" id="RHEA:11824"/>
        <dbReference type="ChEBI" id="CHEBI:11561"/>
        <dbReference type="ChEBI" id="CHEBI:11851"/>
        <dbReference type="ChEBI" id="CHEBI:15377"/>
        <dbReference type="ChEBI" id="CHEBI:15636"/>
        <dbReference type="ChEBI" id="CHEBI:57453"/>
        <dbReference type="EC" id="2.1.2.11"/>
    </reaction>
</comment>
<comment type="caution">
    <text evidence="12">The sequence shown here is derived from an EMBL/GenBank/DDBJ whole genome shotgun (WGS) entry which is preliminary data.</text>
</comment>
<dbReference type="EMBL" id="QQXL01000005">
    <property type="protein sequence ID" value="RKW70144.1"/>
    <property type="molecule type" value="Genomic_DNA"/>
</dbReference>
<evidence type="ECO:0000256" key="7">
    <source>
        <dbReference type="HAMAP-Rule" id="MF_00156"/>
    </source>
</evidence>
<dbReference type="UniPathway" id="UPA00028">
    <property type="reaction ID" value="UER00003"/>
</dbReference>
<comment type="subunit">
    <text evidence="3 7">Homodecamer; pentamer of dimers.</text>
</comment>
<evidence type="ECO:0000256" key="4">
    <source>
        <dbReference type="ARBA" id="ARBA00022655"/>
    </source>
</evidence>
<organism evidence="12 13">
    <name type="scientific">Galactobacter caseinivorans</name>
    <dbReference type="NCBI Taxonomy" id="2676123"/>
    <lineage>
        <taxon>Bacteria</taxon>
        <taxon>Bacillati</taxon>
        <taxon>Actinomycetota</taxon>
        <taxon>Actinomycetes</taxon>
        <taxon>Micrococcales</taxon>
        <taxon>Micrococcaceae</taxon>
        <taxon>Galactobacter</taxon>
    </lineage>
</organism>
<feature type="binding site" evidence="7 10">
    <location>
        <position position="46"/>
    </location>
    <ligand>
        <name>Mg(2+)</name>
        <dbReference type="ChEBI" id="CHEBI:18420"/>
    </ligand>
</feature>
<dbReference type="CDD" id="cd06557">
    <property type="entry name" value="KPHMT-like"/>
    <property type="match status" value="1"/>
</dbReference>
<feature type="binding site" evidence="7 10">
    <location>
        <position position="85"/>
    </location>
    <ligand>
        <name>Mg(2+)</name>
        <dbReference type="ChEBI" id="CHEBI:18420"/>
    </ligand>
</feature>
<keyword evidence="7 10" id="KW-0479">Metal-binding</keyword>
<gene>
    <name evidence="7 12" type="primary">panB</name>
    <name evidence="12" type="ORF">DWQ67_09340</name>
</gene>
<dbReference type="NCBIfam" id="NF001452">
    <property type="entry name" value="PRK00311.1"/>
    <property type="match status" value="1"/>
</dbReference>
<dbReference type="GO" id="GO:0015940">
    <property type="term" value="P:pantothenate biosynthetic process"/>
    <property type="evidence" value="ECO:0007669"/>
    <property type="project" value="UniProtKB-UniRule"/>
</dbReference>
<dbReference type="InterPro" id="IPR040442">
    <property type="entry name" value="Pyrv_kinase-like_dom_sf"/>
</dbReference>
<dbReference type="GO" id="GO:0005737">
    <property type="term" value="C:cytoplasm"/>
    <property type="evidence" value="ECO:0007669"/>
    <property type="project" value="UniProtKB-SubCell"/>
</dbReference>
<dbReference type="InterPro" id="IPR003700">
    <property type="entry name" value="Pantoate_hydroxy_MeTrfase"/>
</dbReference>
<dbReference type="GO" id="GO:0003864">
    <property type="term" value="F:3-methyl-2-oxobutanoate hydroxymethyltransferase activity"/>
    <property type="evidence" value="ECO:0007669"/>
    <property type="project" value="UniProtKB-UniRule"/>
</dbReference>
<evidence type="ECO:0000256" key="9">
    <source>
        <dbReference type="PIRSR" id="PIRSR000388-2"/>
    </source>
</evidence>
<dbReference type="AlphaFoldDB" id="A0A496PI28"/>
<keyword evidence="12" id="KW-0489">Methyltransferase</keyword>
<dbReference type="HAMAP" id="MF_00156">
    <property type="entry name" value="PanB"/>
    <property type="match status" value="1"/>
</dbReference>
<evidence type="ECO:0000313" key="12">
    <source>
        <dbReference type="EMBL" id="RKW70144.1"/>
    </source>
</evidence>
<feature type="region of interest" description="Disordered" evidence="11">
    <location>
        <begin position="258"/>
        <end position="283"/>
    </location>
</feature>
<dbReference type="PANTHER" id="PTHR20881">
    <property type="entry name" value="3-METHYL-2-OXOBUTANOATE HYDROXYMETHYLTRANSFERASE"/>
    <property type="match status" value="1"/>
</dbReference>
<dbReference type="RefSeq" id="WP_121485333.1">
    <property type="nucleotide sequence ID" value="NZ_QQXL01000005.1"/>
</dbReference>
<dbReference type="Pfam" id="PF02548">
    <property type="entry name" value="Pantoate_transf"/>
    <property type="match status" value="1"/>
</dbReference>
<keyword evidence="4 7" id="KW-0566">Pantothenate biosynthesis</keyword>
<keyword evidence="13" id="KW-1185">Reference proteome</keyword>
<dbReference type="SUPFAM" id="SSF51621">
    <property type="entry name" value="Phosphoenolpyruvate/pyruvate domain"/>
    <property type="match status" value="1"/>
</dbReference>
<dbReference type="NCBIfam" id="TIGR00222">
    <property type="entry name" value="panB"/>
    <property type="match status" value="1"/>
</dbReference>
<evidence type="ECO:0000256" key="8">
    <source>
        <dbReference type="PIRSR" id="PIRSR000388-1"/>
    </source>
</evidence>
<keyword evidence="7 10" id="KW-0460">Magnesium</keyword>
<reference evidence="12 13" key="1">
    <citation type="submission" date="2018-07" db="EMBL/GenBank/DDBJ databases">
        <title>Arthrobacter sp. nov., isolated from raw cow's milk with high bacterial count.</title>
        <authorList>
            <person name="Hahne J."/>
            <person name="Isele D."/>
            <person name="Lipski A."/>
        </authorList>
    </citation>
    <scope>NUCLEOTIDE SEQUENCE [LARGE SCALE GENOMIC DNA]</scope>
    <source>
        <strain evidence="12 13">JZ R-183</strain>
    </source>
</reference>
<accession>A0A496PI28</accession>
<evidence type="ECO:0000313" key="13">
    <source>
        <dbReference type="Proteomes" id="UP000273119"/>
    </source>
</evidence>
<name>A0A496PI28_9MICC</name>
<comment type="pathway">
    <text evidence="1 7">Cofactor biosynthesis; (R)-pantothenate biosynthesis; (R)-pantoate from 3-methyl-2-oxobutanoate: step 1/2.</text>
</comment>
<feature type="binding site" evidence="7 9">
    <location>
        <position position="85"/>
    </location>
    <ligand>
        <name>3-methyl-2-oxobutanoate</name>
        <dbReference type="ChEBI" id="CHEBI:11851"/>
    </ligand>
</feature>